<evidence type="ECO:0000256" key="4">
    <source>
        <dbReference type="ARBA" id="ARBA00022475"/>
    </source>
</evidence>
<dbReference type="Proteomes" id="UP000311919">
    <property type="component" value="Unassembled WGS sequence"/>
</dbReference>
<dbReference type="PANTHER" id="PTHR13250">
    <property type="entry name" value="TF-1 CELL APOPTOSIS RELATED PROTEIN-15"/>
    <property type="match status" value="1"/>
</dbReference>
<dbReference type="EMBL" id="SKCS01000449">
    <property type="protein sequence ID" value="TNN06821.1"/>
    <property type="molecule type" value="Genomic_DNA"/>
</dbReference>
<sequence>MPEVLRKYESCDCEYNFALLCIFDPTFLKLSNFNSSLTDALRLAFIKAENQHPGFCEQFIIHLLLRFGISDSLNVPKTYMRIADLANQCCEDVENTFINQMEHSASALKSCLNRLPGEISCSSSLTLLIRNDGKVFGFVFHF</sequence>
<dbReference type="GO" id="GO:0090443">
    <property type="term" value="C:FAR/SIN/STRIPAK complex"/>
    <property type="evidence" value="ECO:0007669"/>
    <property type="project" value="TreeGrafter"/>
</dbReference>
<feature type="domain" description="Programmed cell death protein 10 dimerisation" evidence="7">
    <location>
        <begin position="16"/>
        <end position="64"/>
    </location>
</feature>
<evidence type="ECO:0000256" key="6">
    <source>
        <dbReference type="ARBA" id="ARBA00023136"/>
    </source>
</evidence>
<keyword evidence="5" id="KW-0963">Cytoplasm</keyword>
<evidence type="ECO:0000256" key="5">
    <source>
        <dbReference type="ARBA" id="ARBA00022490"/>
    </source>
</evidence>
<comment type="subcellular location">
    <subcellularLocation>
        <location evidence="1">Cell membrane</location>
        <topology evidence="1">Peripheral membrane protein</topology>
    </subcellularLocation>
    <subcellularLocation>
        <location evidence="2">Cytoplasm</location>
    </subcellularLocation>
</comment>
<evidence type="ECO:0000256" key="3">
    <source>
        <dbReference type="ARBA" id="ARBA00009181"/>
    </source>
</evidence>
<protein>
    <submittedName>
        <fullName evidence="8">Programmed cell death protein</fullName>
    </submittedName>
</protein>
<dbReference type="EMBL" id="SKCS01000449">
    <property type="protein sequence ID" value="TNN06822.1"/>
    <property type="molecule type" value="Genomic_DNA"/>
</dbReference>
<gene>
    <name evidence="8" type="ORF">EWB00_008154</name>
</gene>
<accession>A0A4Z2CRC4</accession>
<evidence type="ECO:0000256" key="2">
    <source>
        <dbReference type="ARBA" id="ARBA00004496"/>
    </source>
</evidence>
<reference evidence="8 9" key="1">
    <citation type="submission" date="2019-03" db="EMBL/GenBank/DDBJ databases">
        <title>An improved genome assembly of the fluke Schistosoma japonicum.</title>
        <authorList>
            <person name="Hu W."/>
            <person name="Luo F."/>
            <person name="Yin M."/>
            <person name="Mo X."/>
            <person name="Sun C."/>
            <person name="Wu Q."/>
            <person name="Zhu B."/>
            <person name="Xiang M."/>
            <person name="Wang J."/>
            <person name="Wang Y."/>
            <person name="Zhang T."/>
            <person name="Xu B."/>
            <person name="Zheng H."/>
            <person name="Feng Z."/>
        </authorList>
    </citation>
    <scope>NUCLEOTIDE SEQUENCE [LARGE SCALE GENOMIC DNA]</scope>
    <source>
        <strain evidence="8">HuSjv2</strain>
        <tissue evidence="8">Worms</tissue>
    </source>
</reference>
<evidence type="ECO:0000259" key="7">
    <source>
        <dbReference type="Pfam" id="PF20929"/>
    </source>
</evidence>
<dbReference type="PANTHER" id="PTHR13250:SF1">
    <property type="entry name" value="PROGRAMMED CELL DEATH PROTEIN 10"/>
    <property type="match status" value="1"/>
</dbReference>
<dbReference type="InterPro" id="IPR048288">
    <property type="entry name" value="PDCD10_N"/>
</dbReference>
<dbReference type="OrthoDB" id="6017654at2759"/>
<dbReference type="GO" id="GO:0019901">
    <property type="term" value="F:protein kinase binding"/>
    <property type="evidence" value="ECO:0007669"/>
    <property type="project" value="TreeGrafter"/>
</dbReference>
<dbReference type="Gene3D" id="1.20.120.1950">
    <property type="match status" value="1"/>
</dbReference>
<dbReference type="GO" id="GO:1903358">
    <property type="term" value="P:regulation of Golgi organization"/>
    <property type="evidence" value="ECO:0007669"/>
    <property type="project" value="TreeGrafter"/>
</dbReference>
<dbReference type="InterPro" id="IPR009652">
    <property type="entry name" value="PDCD10"/>
</dbReference>
<keyword evidence="6" id="KW-0472">Membrane</keyword>
<evidence type="ECO:0000313" key="9">
    <source>
        <dbReference type="Proteomes" id="UP000311919"/>
    </source>
</evidence>
<comment type="similarity">
    <text evidence="3">Belongs to the PDCD10 family.</text>
</comment>
<keyword evidence="9" id="KW-1185">Reference proteome</keyword>
<evidence type="ECO:0000256" key="1">
    <source>
        <dbReference type="ARBA" id="ARBA00004202"/>
    </source>
</evidence>
<name>A0A4Z2CRC4_SCHJA</name>
<dbReference type="GO" id="GO:0005737">
    <property type="term" value="C:cytoplasm"/>
    <property type="evidence" value="ECO:0007669"/>
    <property type="project" value="UniProtKB-SubCell"/>
</dbReference>
<dbReference type="STRING" id="6182.A0A4Z2CRC4"/>
<proteinExistence type="inferred from homology"/>
<dbReference type="AlphaFoldDB" id="A0A4Z2CRC4"/>
<dbReference type="Pfam" id="PF20929">
    <property type="entry name" value="PDCD10_N"/>
    <property type="match status" value="1"/>
</dbReference>
<organism evidence="8 9">
    <name type="scientific">Schistosoma japonicum</name>
    <name type="common">Blood fluke</name>
    <dbReference type="NCBI Taxonomy" id="6182"/>
    <lineage>
        <taxon>Eukaryota</taxon>
        <taxon>Metazoa</taxon>
        <taxon>Spiralia</taxon>
        <taxon>Lophotrochozoa</taxon>
        <taxon>Platyhelminthes</taxon>
        <taxon>Trematoda</taxon>
        <taxon>Digenea</taxon>
        <taxon>Strigeidida</taxon>
        <taxon>Schistosomatoidea</taxon>
        <taxon>Schistosomatidae</taxon>
        <taxon>Schistosoma</taxon>
    </lineage>
</organism>
<keyword evidence="4" id="KW-1003">Cell membrane</keyword>
<evidence type="ECO:0000313" key="8">
    <source>
        <dbReference type="EMBL" id="TNN06821.1"/>
    </source>
</evidence>
<dbReference type="InterPro" id="IPR053750">
    <property type="entry name" value="PDCD10_Homolog"/>
</dbReference>
<comment type="caution">
    <text evidence="8">The sequence shown here is derived from an EMBL/GenBank/DDBJ whole genome shotgun (WGS) entry which is preliminary data.</text>
</comment>
<dbReference type="GO" id="GO:0005886">
    <property type="term" value="C:plasma membrane"/>
    <property type="evidence" value="ECO:0007669"/>
    <property type="project" value="UniProtKB-SubCell"/>
</dbReference>